<dbReference type="Proteomes" id="UP001064048">
    <property type="component" value="Chromosome 15"/>
</dbReference>
<organism evidence="1 2">
    <name type="scientific">Choristoneura fumiferana</name>
    <name type="common">Spruce budworm moth</name>
    <name type="synonym">Archips fumiferana</name>
    <dbReference type="NCBI Taxonomy" id="7141"/>
    <lineage>
        <taxon>Eukaryota</taxon>
        <taxon>Metazoa</taxon>
        <taxon>Ecdysozoa</taxon>
        <taxon>Arthropoda</taxon>
        <taxon>Hexapoda</taxon>
        <taxon>Insecta</taxon>
        <taxon>Pterygota</taxon>
        <taxon>Neoptera</taxon>
        <taxon>Endopterygota</taxon>
        <taxon>Lepidoptera</taxon>
        <taxon>Glossata</taxon>
        <taxon>Ditrysia</taxon>
        <taxon>Tortricoidea</taxon>
        <taxon>Tortricidae</taxon>
        <taxon>Tortricinae</taxon>
        <taxon>Choristoneura</taxon>
    </lineage>
</organism>
<comment type="caution">
    <text evidence="1">The sequence shown here is derived from an EMBL/GenBank/DDBJ whole genome shotgun (WGS) entry which is preliminary data.</text>
</comment>
<name>A0ACC0KXN5_CHOFU</name>
<accession>A0ACC0KXN5</accession>
<protein>
    <submittedName>
        <fullName evidence="1">Uncharacterized protein</fullName>
    </submittedName>
</protein>
<keyword evidence="2" id="KW-1185">Reference proteome</keyword>
<reference evidence="1 2" key="1">
    <citation type="journal article" date="2022" name="Genome Biol. Evol.">
        <title>The Spruce Budworm Genome: Reconstructing the Evolutionary History of Antifreeze Proteins.</title>
        <authorList>
            <person name="Beliveau C."/>
            <person name="Gagne P."/>
            <person name="Picq S."/>
            <person name="Vernygora O."/>
            <person name="Keeling C.I."/>
            <person name="Pinkney K."/>
            <person name="Doucet D."/>
            <person name="Wen F."/>
            <person name="Johnston J.S."/>
            <person name="Maaroufi H."/>
            <person name="Boyle B."/>
            <person name="Laroche J."/>
            <person name="Dewar K."/>
            <person name="Juretic N."/>
            <person name="Blackburn G."/>
            <person name="Nisole A."/>
            <person name="Brunet B."/>
            <person name="Brandao M."/>
            <person name="Lumley L."/>
            <person name="Duan J."/>
            <person name="Quan G."/>
            <person name="Lucarotti C.J."/>
            <person name="Roe A.D."/>
            <person name="Sperling F.A.H."/>
            <person name="Levesque R.C."/>
            <person name="Cusson M."/>
        </authorList>
    </citation>
    <scope>NUCLEOTIDE SEQUENCE [LARGE SCALE GENOMIC DNA]</scope>
    <source>
        <strain evidence="1">Glfc:IPQL:Cfum</strain>
    </source>
</reference>
<sequence>MVSVVCKLDEDHHREENEARLEGPRPHYRRHQNNGYFDGDATIESRGGARAERNG</sequence>
<dbReference type="EMBL" id="CM046115">
    <property type="protein sequence ID" value="KAI8441083.1"/>
    <property type="molecule type" value="Genomic_DNA"/>
</dbReference>
<proteinExistence type="predicted"/>
<evidence type="ECO:0000313" key="1">
    <source>
        <dbReference type="EMBL" id="KAI8441083.1"/>
    </source>
</evidence>
<evidence type="ECO:0000313" key="2">
    <source>
        <dbReference type="Proteomes" id="UP001064048"/>
    </source>
</evidence>
<gene>
    <name evidence="1" type="ORF">MSG28_009347</name>
</gene>